<feature type="transmembrane region" description="Helical" evidence="7">
    <location>
        <begin position="99"/>
        <end position="126"/>
    </location>
</feature>
<dbReference type="AlphaFoldDB" id="A0A319EMI5"/>
<dbReference type="OrthoDB" id="5329176at2759"/>
<organism evidence="9 10">
    <name type="scientific">Aspergillus ellipticus CBS 707.79</name>
    <dbReference type="NCBI Taxonomy" id="1448320"/>
    <lineage>
        <taxon>Eukaryota</taxon>
        <taxon>Fungi</taxon>
        <taxon>Dikarya</taxon>
        <taxon>Ascomycota</taxon>
        <taxon>Pezizomycotina</taxon>
        <taxon>Eurotiomycetes</taxon>
        <taxon>Eurotiomycetidae</taxon>
        <taxon>Eurotiales</taxon>
        <taxon>Aspergillaceae</taxon>
        <taxon>Aspergillus</taxon>
        <taxon>Aspergillus subgen. Circumdati</taxon>
    </lineage>
</organism>
<evidence type="ECO:0000256" key="1">
    <source>
        <dbReference type="ARBA" id="ARBA00004141"/>
    </source>
</evidence>
<feature type="transmembrane region" description="Helical" evidence="7">
    <location>
        <begin position="56"/>
        <end position="79"/>
    </location>
</feature>
<feature type="transmembrane region" description="Helical" evidence="7">
    <location>
        <begin position="138"/>
        <end position="166"/>
    </location>
</feature>
<dbReference type="Proteomes" id="UP000247810">
    <property type="component" value="Unassembled WGS sequence"/>
</dbReference>
<feature type="compositionally biased region" description="Basic and acidic residues" evidence="6">
    <location>
        <begin position="295"/>
        <end position="304"/>
    </location>
</feature>
<dbReference type="STRING" id="1448320.A0A319EMI5"/>
<protein>
    <recommendedName>
        <fullName evidence="8">Rhodopsin domain-containing protein</fullName>
    </recommendedName>
</protein>
<evidence type="ECO:0000259" key="8">
    <source>
        <dbReference type="Pfam" id="PF20684"/>
    </source>
</evidence>
<dbReference type="InterPro" id="IPR049326">
    <property type="entry name" value="Rhodopsin_dom_fungi"/>
</dbReference>
<keyword evidence="3 7" id="KW-1133">Transmembrane helix</keyword>
<proteinExistence type="inferred from homology"/>
<dbReference type="InterPro" id="IPR052337">
    <property type="entry name" value="SAT4-like"/>
</dbReference>
<gene>
    <name evidence="9" type="ORF">BO71DRAFT_357940</name>
</gene>
<dbReference type="VEuPathDB" id="FungiDB:BO71DRAFT_357940"/>
<dbReference type="EMBL" id="KZ825924">
    <property type="protein sequence ID" value="PYH92142.1"/>
    <property type="molecule type" value="Genomic_DNA"/>
</dbReference>
<evidence type="ECO:0000256" key="2">
    <source>
        <dbReference type="ARBA" id="ARBA00022692"/>
    </source>
</evidence>
<feature type="compositionally biased region" description="Polar residues" evidence="6">
    <location>
        <begin position="306"/>
        <end position="321"/>
    </location>
</feature>
<keyword evidence="2 7" id="KW-0812">Transmembrane</keyword>
<sequence>MIETRDPDEASSSYNTQTRQPVLYIVSVFFIALTTLAVGLRFLSRRIGRVRARVDDILILCGWVFSVAFYICIILDVRYGGTGLHITKIMETDPHMSVVFSQLILPVGYTWMFSVVFSKLAVLSLYLSIFSVNKTFRYTCYITGVIIALNCIGAFCAGFATCIPLHKLWDNDTPGHCFNLNDFMRWVRLAHIGSDVVILLLPIPHVLRLQTTPRMRVGLLVTFALGSLGFIFGIICWVEYFITDAIADKTWSAVDIFIWSIVESGSYLIAACLLSYHPLMNLIWRRVRGTFTSKSEESSLRPSKDISGNQSSTRFGTNASQDGGGFVRLGDEECLALVDTAHPERGRGSGGILVKHEIRLDLEKQNRG</sequence>
<comment type="similarity">
    <text evidence="5">Belongs to the SAT4 family.</text>
</comment>
<evidence type="ECO:0000256" key="7">
    <source>
        <dbReference type="SAM" id="Phobius"/>
    </source>
</evidence>
<evidence type="ECO:0000256" key="3">
    <source>
        <dbReference type="ARBA" id="ARBA00022989"/>
    </source>
</evidence>
<evidence type="ECO:0000256" key="6">
    <source>
        <dbReference type="SAM" id="MobiDB-lite"/>
    </source>
</evidence>
<comment type="subcellular location">
    <subcellularLocation>
        <location evidence="1">Membrane</location>
        <topology evidence="1">Multi-pass membrane protein</topology>
    </subcellularLocation>
</comment>
<feature type="region of interest" description="Disordered" evidence="6">
    <location>
        <begin position="295"/>
        <end position="323"/>
    </location>
</feature>
<keyword evidence="10" id="KW-1185">Reference proteome</keyword>
<feature type="transmembrane region" description="Helical" evidence="7">
    <location>
        <begin position="186"/>
        <end position="207"/>
    </location>
</feature>
<evidence type="ECO:0000256" key="4">
    <source>
        <dbReference type="ARBA" id="ARBA00023136"/>
    </source>
</evidence>
<name>A0A319EMI5_9EURO</name>
<evidence type="ECO:0000256" key="5">
    <source>
        <dbReference type="ARBA" id="ARBA00038359"/>
    </source>
</evidence>
<reference evidence="9 10" key="1">
    <citation type="submission" date="2018-02" db="EMBL/GenBank/DDBJ databases">
        <title>The genomes of Aspergillus section Nigri reveals drivers in fungal speciation.</title>
        <authorList>
            <consortium name="DOE Joint Genome Institute"/>
            <person name="Vesth T.C."/>
            <person name="Nybo J."/>
            <person name="Theobald S."/>
            <person name="Brandl J."/>
            <person name="Frisvad J.C."/>
            <person name="Nielsen K.F."/>
            <person name="Lyhne E.K."/>
            <person name="Kogle M.E."/>
            <person name="Kuo A."/>
            <person name="Riley R."/>
            <person name="Clum A."/>
            <person name="Nolan M."/>
            <person name="Lipzen A."/>
            <person name="Salamov A."/>
            <person name="Henrissat B."/>
            <person name="Wiebenga A."/>
            <person name="De vries R.P."/>
            <person name="Grigoriev I.V."/>
            <person name="Mortensen U.H."/>
            <person name="Andersen M.R."/>
            <person name="Baker S.E."/>
        </authorList>
    </citation>
    <scope>NUCLEOTIDE SEQUENCE [LARGE SCALE GENOMIC DNA]</scope>
    <source>
        <strain evidence="9 10">CBS 707.79</strain>
    </source>
</reference>
<keyword evidence="4 7" id="KW-0472">Membrane</keyword>
<evidence type="ECO:0000313" key="10">
    <source>
        <dbReference type="Proteomes" id="UP000247810"/>
    </source>
</evidence>
<feature type="domain" description="Rhodopsin" evidence="8">
    <location>
        <begin position="40"/>
        <end position="280"/>
    </location>
</feature>
<dbReference type="PANTHER" id="PTHR33048">
    <property type="entry name" value="PTH11-LIKE INTEGRAL MEMBRANE PROTEIN (AFU_ORTHOLOGUE AFUA_5G11245)"/>
    <property type="match status" value="1"/>
</dbReference>
<dbReference type="PANTHER" id="PTHR33048:SF156">
    <property type="entry name" value="INTEGRAL MEMBRANE PROTEIN"/>
    <property type="match status" value="1"/>
</dbReference>
<evidence type="ECO:0000313" key="9">
    <source>
        <dbReference type="EMBL" id="PYH92142.1"/>
    </source>
</evidence>
<feature type="transmembrane region" description="Helical" evidence="7">
    <location>
        <begin position="22"/>
        <end position="44"/>
    </location>
</feature>
<feature type="transmembrane region" description="Helical" evidence="7">
    <location>
        <begin position="219"/>
        <end position="242"/>
    </location>
</feature>
<feature type="transmembrane region" description="Helical" evidence="7">
    <location>
        <begin position="257"/>
        <end position="276"/>
    </location>
</feature>
<dbReference type="GO" id="GO:0016020">
    <property type="term" value="C:membrane"/>
    <property type="evidence" value="ECO:0007669"/>
    <property type="project" value="UniProtKB-SubCell"/>
</dbReference>
<dbReference type="Pfam" id="PF20684">
    <property type="entry name" value="Fung_rhodopsin"/>
    <property type="match status" value="1"/>
</dbReference>
<accession>A0A319EMI5</accession>